<dbReference type="EMBL" id="BIFQ01000001">
    <property type="protein sequence ID" value="GCE07224.1"/>
    <property type="molecule type" value="Genomic_DNA"/>
</dbReference>
<evidence type="ECO:0000256" key="1">
    <source>
        <dbReference type="ARBA" id="ARBA00006285"/>
    </source>
</evidence>
<dbReference type="SUPFAM" id="SSF55545">
    <property type="entry name" value="beta-N-acetylhexosaminidase-like domain"/>
    <property type="match status" value="1"/>
</dbReference>
<evidence type="ECO:0000313" key="8">
    <source>
        <dbReference type="Proteomes" id="UP000287224"/>
    </source>
</evidence>
<reference evidence="8" key="1">
    <citation type="submission" date="2018-12" db="EMBL/GenBank/DDBJ databases">
        <title>Tengunoibacter tsumagoiensis gen. nov., sp. nov., Dictyobacter kobayashii sp. nov., D. alpinus sp. nov., and D. joshuensis sp. nov. and description of Dictyobacteraceae fam. nov. within the order Ktedonobacterales isolated from Tengu-no-mugimeshi.</title>
        <authorList>
            <person name="Wang C.M."/>
            <person name="Zheng Y."/>
            <person name="Sakai Y."/>
            <person name="Toyoda A."/>
            <person name="Minakuchi Y."/>
            <person name="Abe K."/>
            <person name="Yokota A."/>
            <person name="Yabe S."/>
        </authorList>
    </citation>
    <scope>NUCLEOTIDE SEQUENCE [LARGE SCALE GENOMIC DNA]</scope>
    <source>
        <strain evidence="8">S-27</strain>
    </source>
</reference>
<dbReference type="InterPro" id="IPR052764">
    <property type="entry name" value="GH20_Enzymes"/>
</dbReference>
<keyword evidence="8" id="KW-1185">Reference proteome</keyword>
<name>A0A401ZK80_9CHLR</name>
<dbReference type="Gene3D" id="3.30.379.10">
    <property type="entry name" value="Chitobiase/beta-hexosaminidase domain 2-like"/>
    <property type="match status" value="1"/>
</dbReference>
<accession>A0A401ZK80</accession>
<dbReference type="InterPro" id="IPR017853">
    <property type="entry name" value="GH"/>
</dbReference>
<feature type="domain" description="Glycoside hydrolase family 20 catalytic" evidence="5">
    <location>
        <begin position="161"/>
        <end position="474"/>
    </location>
</feature>
<protein>
    <submittedName>
        <fullName evidence="7">Uncharacterized protein</fullName>
    </submittedName>
</protein>
<dbReference type="Pfam" id="PF02838">
    <property type="entry name" value="Glyco_hydro_20b"/>
    <property type="match status" value="1"/>
</dbReference>
<dbReference type="PANTHER" id="PTHR43678">
    <property type="entry name" value="PUTATIVE (AFU_ORTHOLOGUE AFUA_2G00640)-RELATED"/>
    <property type="match status" value="1"/>
</dbReference>
<dbReference type="AlphaFoldDB" id="A0A401ZK80"/>
<dbReference type="GO" id="GO:0005975">
    <property type="term" value="P:carbohydrate metabolic process"/>
    <property type="evidence" value="ECO:0007669"/>
    <property type="project" value="InterPro"/>
</dbReference>
<dbReference type="Pfam" id="PF00728">
    <property type="entry name" value="Glyco_hydro_20"/>
    <property type="match status" value="1"/>
</dbReference>
<dbReference type="Gene3D" id="3.20.20.80">
    <property type="entry name" value="Glycosidases"/>
    <property type="match status" value="1"/>
</dbReference>
<keyword evidence="3" id="KW-0326">Glycosidase</keyword>
<dbReference type="SUPFAM" id="SSF51445">
    <property type="entry name" value="(Trans)glycosidases"/>
    <property type="match status" value="1"/>
</dbReference>
<dbReference type="GO" id="GO:0004563">
    <property type="term" value="F:beta-N-acetylhexosaminidase activity"/>
    <property type="evidence" value="ECO:0007669"/>
    <property type="project" value="InterPro"/>
</dbReference>
<dbReference type="Proteomes" id="UP000287224">
    <property type="component" value="Unassembled WGS sequence"/>
</dbReference>
<comment type="caution">
    <text evidence="7">The sequence shown here is derived from an EMBL/GenBank/DDBJ whole genome shotgun (WGS) entry which is preliminary data.</text>
</comment>
<dbReference type="InterPro" id="IPR015882">
    <property type="entry name" value="HEX_bac_N"/>
</dbReference>
<dbReference type="InterPro" id="IPR015883">
    <property type="entry name" value="Glyco_hydro_20_cat"/>
</dbReference>
<gene>
    <name evidence="7" type="ORF">KDAU_45530</name>
</gene>
<keyword evidence="2" id="KW-0378">Hydrolase</keyword>
<proteinExistence type="inferred from homology"/>
<dbReference type="InterPro" id="IPR025705">
    <property type="entry name" value="Beta_hexosaminidase_sua/sub"/>
</dbReference>
<sequence length="500" mass="56330">MIIVSMVLALISLHPLHLSTPGTIQINSAPAVAPALREWHGGTGEFRLDSGSRIVLDPAYARQLQTTARVFQQDLSTEIDASLPIALASKPGTGNFFLTLKTADRGIGNEGYVLGIDASVTINAHTANGIFYGTRSILQMVRASLNHMSLPRGYARDYPRYQERGFMLDVGRKFVPLAVLEDYIRLMSWYKFNDFQLHFNDNALGAGNKPDWKHQYAAFRLNSPAFPGLAATDGSYTQQQIQELEQVASAYAVTITPEIDTPAHALALTRYRPELASHRYSKEFLDLSNPATYTFMNSLWNTFLPWFHASQMNIGMDEYDSRDADKYRQYINSYDAFLKKHGKTARMWGSLSQMPSKIAVKNDITLENWDNTWANSVDMGKQGFKIINANDHLLYIVPHASYFNDFLNTRLLYERWEPYIFNLNYPYLNLQPGDPHLLGATFAVWNDKYTITSVADITTRIMPAFPVLGAKMWAGSTPATSYEQFERMVGQVGPAPGTHF</sequence>
<dbReference type="PANTHER" id="PTHR43678:SF1">
    <property type="entry name" value="BETA-N-ACETYLHEXOSAMINIDASE"/>
    <property type="match status" value="1"/>
</dbReference>
<evidence type="ECO:0000256" key="4">
    <source>
        <dbReference type="PIRSR" id="PIRSR625705-1"/>
    </source>
</evidence>
<dbReference type="CDD" id="cd06564">
    <property type="entry name" value="GH20_DspB_LnbB-like"/>
    <property type="match status" value="1"/>
</dbReference>
<dbReference type="PRINTS" id="PR00738">
    <property type="entry name" value="GLHYDRLASE20"/>
</dbReference>
<dbReference type="InterPro" id="IPR029018">
    <property type="entry name" value="Hex-like_dom2"/>
</dbReference>
<evidence type="ECO:0000313" key="7">
    <source>
        <dbReference type="EMBL" id="GCE07224.1"/>
    </source>
</evidence>
<comment type="similarity">
    <text evidence="1">Belongs to the glycosyl hydrolase 20 family.</text>
</comment>
<evidence type="ECO:0000256" key="2">
    <source>
        <dbReference type="ARBA" id="ARBA00022801"/>
    </source>
</evidence>
<evidence type="ECO:0000256" key="3">
    <source>
        <dbReference type="ARBA" id="ARBA00023295"/>
    </source>
</evidence>
<feature type="domain" description="Beta-hexosaminidase bacterial type N-terminal" evidence="6">
    <location>
        <begin position="30"/>
        <end position="158"/>
    </location>
</feature>
<evidence type="ECO:0000259" key="5">
    <source>
        <dbReference type="Pfam" id="PF00728"/>
    </source>
</evidence>
<feature type="active site" description="Proton donor" evidence="4">
    <location>
        <position position="318"/>
    </location>
</feature>
<organism evidence="7 8">
    <name type="scientific">Dictyobacter aurantiacus</name>
    <dbReference type="NCBI Taxonomy" id="1936993"/>
    <lineage>
        <taxon>Bacteria</taxon>
        <taxon>Bacillati</taxon>
        <taxon>Chloroflexota</taxon>
        <taxon>Ktedonobacteria</taxon>
        <taxon>Ktedonobacterales</taxon>
        <taxon>Dictyobacteraceae</taxon>
        <taxon>Dictyobacter</taxon>
    </lineage>
</organism>
<evidence type="ECO:0000259" key="6">
    <source>
        <dbReference type="Pfam" id="PF02838"/>
    </source>
</evidence>